<feature type="compositionally biased region" description="Polar residues" evidence="1">
    <location>
        <begin position="769"/>
        <end position="784"/>
    </location>
</feature>
<evidence type="ECO:0000256" key="1">
    <source>
        <dbReference type="SAM" id="MobiDB-lite"/>
    </source>
</evidence>
<sequence>MTREAPLEVDALIAKVEGILSRLKKIKDEIQQPRLRPAAYRKTTRSHASFNFETISQILQGIVQEAQRLQAGLEARAVQNPASTVLKNPEIFYSEEGRIGHGDAQGENTQNGDSTQDDENARNKDTQNHENTQNDGNTQNDENTLNRGADAAVPDNGQGTTNSSDLRNNENSQNNANLRNDDHLQNNENTQDNDYEHTRGDGNIRNRNISEDHTQITRYQEHLQHPSTANIEGGVQHSSTTNTITENSFRSDASRSRTKSNPALSGGGQRRIRSSRSNIAPTAAKRKGASGLNIPRKKLRSTCSSELNEWIKEIQASDWSLELAFIQKSDRLASIRLTAAILSKKTIERCITLIRAWRSSKVLPADAFRPTTNDCIGRAAAFARGAQVYEANTGLDILLVRLAELNFALEMDEARAGAIRTNKRHIDDVLNRLQWQQTKRRTLEMRLANGRKWRKICGNFGPGLLCLVPFTPEAPCYISQDFCYRLIEEDIDAFHVLVEEKRQFIDRLCKFGTFMLDMFLKDQNIEFQCESSQVSSLTKCTEDDLLSFLEPVQYLKTNSYEPVDGWLKPRNWQWDWPMDPTWTPPDYECGLCQATQCDCISNLPKNCYRIIQYGTKGRGIQARAASQGGLAFRKDEYIGELTGELVPPETHNNGMALDFHRPDIIDEPVVCQVYCEKKGNWVRLVNHSCKPCARFVIKVVSGKARVMLQAIRDIWDGGEVTANYGRGYFKEKDCLCEICEANVQSNQATIDSNTSSARGLSTRDDEQQRSGSLCYSTLPQTEVNDTCADEGGEPPSDQTASDRTRAEPMTPTSCTASYHRSMGCLDGHADFEGREKICLNMESSTAPSITREEATPPIPHNIENTTSSAPPVLLSENACLDGDIPTAGNQMQAESPVTDFGEGFGRSTGYRRAVGNPTWKRWLGSYKISFF</sequence>
<organism evidence="3 4">
    <name type="scientific">Zopfia rhizophila CBS 207.26</name>
    <dbReference type="NCBI Taxonomy" id="1314779"/>
    <lineage>
        <taxon>Eukaryota</taxon>
        <taxon>Fungi</taxon>
        <taxon>Dikarya</taxon>
        <taxon>Ascomycota</taxon>
        <taxon>Pezizomycotina</taxon>
        <taxon>Dothideomycetes</taxon>
        <taxon>Dothideomycetes incertae sedis</taxon>
        <taxon>Zopfiaceae</taxon>
        <taxon>Zopfia</taxon>
    </lineage>
</organism>
<evidence type="ECO:0000259" key="2">
    <source>
        <dbReference type="PROSITE" id="PS50280"/>
    </source>
</evidence>
<dbReference type="Gene3D" id="2.170.270.10">
    <property type="entry name" value="SET domain"/>
    <property type="match status" value="1"/>
</dbReference>
<feature type="region of interest" description="Disordered" evidence="1">
    <location>
        <begin position="750"/>
        <end position="817"/>
    </location>
</feature>
<protein>
    <recommendedName>
        <fullName evidence="2">SET domain-containing protein</fullName>
    </recommendedName>
</protein>
<dbReference type="Proteomes" id="UP000800200">
    <property type="component" value="Unassembled WGS sequence"/>
</dbReference>
<evidence type="ECO:0000313" key="4">
    <source>
        <dbReference type="Proteomes" id="UP000800200"/>
    </source>
</evidence>
<evidence type="ECO:0000313" key="3">
    <source>
        <dbReference type="EMBL" id="KAF2189966.1"/>
    </source>
</evidence>
<feature type="compositionally biased region" description="Basic and acidic residues" evidence="1">
    <location>
        <begin position="119"/>
        <end position="128"/>
    </location>
</feature>
<feature type="region of interest" description="Disordered" evidence="1">
    <location>
        <begin position="99"/>
        <end position="207"/>
    </location>
</feature>
<dbReference type="Pfam" id="PF00856">
    <property type="entry name" value="SET"/>
    <property type="match status" value="1"/>
</dbReference>
<accession>A0A6A6EJ72</accession>
<feature type="compositionally biased region" description="Polar residues" evidence="1">
    <location>
        <begin position="228"/>
        <end position="251"/>
    </location>
</feature>
<dbReference type="SMART" id="SM00317">
    <property type="entry name" value="SET"/>
    <property type="match status" value="1"/>
</dbReference>
<feature type="compositionally biased region" description="Polar residues" evidence="1">
    <location>
        <begin position="157"/>
        <end position="178"/>
    </location>
</feature>
<keyword evidence="4" id="KW-1185">Reference proteome</keyword>
<feature type="compositionally biased region" description="Basic and acidic residues" evidence="1">
    <location>
        <begin position="194"/>
        <end position="207"/>
    </location>
</feature>
<feature type="compositionally biased region" description="Polar residues" evidence="1">
    <location>
        <begin position="750"/>
        <end position="759"/>
    </location>
</feature>
<feature type="compositionally biased region" description="Polar residues" evidence="1">
    <location>
        <begin position="129"/>
        <end position="146"/>
    </location>
</feature>
<dbReference type="InterPro" id="IPR001214">
    <property type="entry name" value="SET_dom"/>
</dbReference>
<dbReference type="PROSITE" id="PS50280">
    <property type="entry name" value="SET"/>
    <property type="match status" value="1"/>
</dbReference>
<dbReference type="OrthoDB" id="308383at2759"/>
<dbReference type="AlphaFoldDB" id="A0A6A6EJ72"/>
<feature type="region of interest" description="Disordered" evidence="1">
    <location>
        <begin position="228"/>
        <end position="292"/>
    </location>
</feature>
<feature type="domain" description="SET" evidence="2">
    <location>
        <begin position="604"/>
        <end position="725"/>
    </location>
</feature>
<reference evidence="3" key="1">
    <citation type="journal article" date="2020" name="Stud. Mycol.">
        <title>101 Dothideomycetes genomes: a test case for predicting lifestyles and emergence of pathogens.</title>
        <authorList>
            <person name="Haridas S."/>
            <person name="Albert R."/>
            <person name="Binder M."/>
            <person name="Bloem J."/>
            <person name="Labutti K."/>
            <person name="Salamov A."/>
            <person name="Andreopoulos B."/>
            <person name="Baker S."/>
            <person name="Barry K."/>
            <person name="Bills G."/>
            <person name="Bluhm B."/>
            <person name="Cannon C."/>
            <person name="Castanera R."/>
            <person name="Culley D."/>
            <person name="Daum C."/>
            <person name="Ezra D."/>
            <person name="Gonzalez J."/>
            <person name="Henrissat B."/>
            <person name="Kuo A."/>
            <person name="Liang C."/>
            <person name="Lipzen A."/>
            <person name="Lutzoni F."/>
            <person name="Magnuson J."/>
            <person name="Mondo S."/>
            <person name="Nolan M."/>
            <person name="Ohm R."/>
            <person name="Pangilinan J."/>
            <person name="Park H.-J."/>
            <person name="Ramirez L."/>
            <person name="Alfaro M."/>
            <person name="Sun H."/>
            <person name="Tritt A."/>
            <person name="Yoshinaga Y."/>
            <person name="Zwiers L.-H."/>
            <person name="Turgeon B."/>
            <person name="Goodwin S."/>
            <person name="Spatafora J."/>
            <person name="Crous P."/>
            <person name="Grigoriev I."/>
        </authorList>
    </citation>
    <scope>NUCLEOTIDE SEQUENCE</scope>
    <source>
        <strain evidence="3">CBS 207.26</strain>
    </source>
</reference>
<proteinExistence type="predicted"/>
<name>A0A6A6EJ72_9PEZI</name>
<dbReference type="SUPFAM" id="SSF82199">
    <property type="entry name" value="SET domain"/>
    <property type="match status" value="1"/>
</dbReference>
<dbReference type="InterPro" id="IPR046341">
    <property type="entry name" value="SET_dom_sf"/>
</dbReference>
<dbReference type="EMBL" id="ML994620">
    <property type="protein sequence ID" value="KAF2189966.1"/>
    <property type="molecule type" value="Genomic_DNA"/>
</dbReference>
<gene>
    <name evidence="3" type="ORF">K469DRAFT_683309</name>
</gene>